<dbReference type="PIRSF" id="PIRSF005739">
    <property type="entry name" value="O-mtase"/>
    <property type="match status" value="1"/>
</dbReference>
<keyword evidence="2" id="KW-0808">Transferase</keyword>
<dbReference type="InterPro" id="IPR016461">
    <property type="entry name" value="COMT-like"/>
</dbReference>
<protein>
    <submittedName>
        <fullName evidence="6">Methyltransferase</fullName>
    </submittedName>
</protein>
<dbReference type="SUPFAM" id="SSF46785">
    <property type="entry name" value="Winged helix' DNA-binding domain"/>
    <property type="match status" value="1"/>
</dbReference>
<evidence type="ECO:0000256" key="3">
    <source>
        <dbReference type="ARBA" id="ARBA00022691"/>
    </source>
</evidence>
<dbReference type="GO" id="GO:0032259">
    <property type="term" value="P:methylation"/>
    <property type="evidence" value="ECO:0007669"/>
    <property type="project" value="UniProtKB-KW"/>
</dbReference>
<sequence>MADDAEREALSEQLERLRSMLDLLTPWAMAAALGLRLPQAIADGAECADDLARAVGADAGGITRLLRYLALRGLVTEPEPRRFRLTRLGELLREDHPADAVRHLRPDSAQWRINLAWAGLPEAVRTGRAGYRIVHGRTFWADIEADPGFAESFSSLVSMWSDGWIPALAAAWPWHDARHVVDLGGGAGDVLISLLGTHPHLRGTLLDLPEAVGLARPALAAAGLSGRCAAVEGSFFDPLPEGGDVYLLAHCLHNWPDDACAAILRRCAEAVGDTARLLLAELFAPEDGGGGDAFGVSNDLTMFNVFGSGERTESRHRELLAGAGLEVRSITPFAGRHLIECAAPGGPPARSAAPPGR</sequence>
<dbReference type="InterPro" id="IPR029063">
    <property type="entry name" value="SAM-dependent_MTases_sf"/>
</dbReference>
<evidence type="ECO:0000259" key="5">
    <source>
        <dbReference type="Pfam" id="PF08100"/>
    </source>
</evidence>
<feature type="domain" description="O-methyltransferase C-terminal" evidence="4">
    <location>
        <begin position="117"/>
        <end position="325"/>
    </location>
</feature>
<dbReference type="RefSeq" id="WP_378579963.1">
    <property type="nucleotide sequence ID" value="NZ_JBHSFQ010000044.1"/>
</dbReference>
<dbReference type="InterPro" id="IPR036390">
    <property type="entry name" value="WH_DNA-bd_sf"/>
</dbReference>
<dbReference type="Gene3D" id="3.40.50.150">
    <property type="entry name" value="Vaccinia Virus protein VP39"/>
    <property type="match status" value="1"/>
</dbReference>
<dbReference type="Proteomes" id="UP001595923">
    <property type="component" value="Unassembled WGS sequence"/>
</dbReference>
<dbReference type="SUPFAM" id="SSF53335">
    <property type="entry name" value="S-adenosyl-L-methionine-dependent methyltransferases"/>
    <property type="match status" value="1"/>
</dbReference>
<evidence type="ECO:0000256" key="2">
    <source>
        <dbReference type="ARBA" id="ARBA00022679"/>
    </source>
</evidence>
<name>A0ABV9E3R0_9ACTN</name>
<keyword evidence="1 6" id="KW-0489">Methyltransferase</keyword>
<dbReference type="InterPro" id="IPR001077">
    <property type="entry name" value="COMT_C"/>
</dbReference>
<gene>
    <name evidence="6" type="ORF">ACFO4E_27985</name>
</gene>
<accession>A0ABV9E3R0</accession>
<dbReference type="PANTHER" id="PTHR43712:SF2">
    <property type="entry name" value="O-METHYLTRANSFERASE CICE"/>
    <property type="match status" value="1"/>
</dbReference>
<feature type="domain" description="O-methyltransferase dimerisation" evidence="5">
    <location>
        <begin position="23"/>
        <end position="92"/>
    </location>
</feature>
<evidence type="ECO:0000259" key="4">
    <source>
        <dbReference type="Pfam" id="PF00891"/>
    </source>
</evidence>
<comment type="caution">
    <text evidence="6">The sequence shown here is derived from an EMBL/GenBank/DDBJ whole genome shotgun (WGS) entry which is preliminary data.</text>
</comment>
<evidence type="ECO:0000313" key="7">
    <source>
        <dbReference type="Proteomes" id="UP001595923"/>
    </source>
</evidence>
<evidence type="ECO:0000313" key="6">
    <source>
        <dbReference type="EMBL" id="MFC4565717.1"/>
    </source>
</evidence>
<keyword evidence="7" id="KW-1185">Reference proteome</keyword>
<dbReference type="InterPro" id="IPR036388">
    <property type="entry name" value="WH-like_DNA-bd_sf"/>
</dbReference>
<evidence type="ECO:0000256" key="1">
    <source>
        <dbReference type="ARBA" id="ARBA00022603"/>
    </source>
</evidence>
<dbReference type="Gene3D" id="1.10.287.1350">
    <property type="match status" value="1"/>
</dbReference>
<reference evidence="7" key="1">
    <citation type="journal article" date="2019" name="Int. J. Syst. Evol. Microbiol.">
        <title>The Global Catalogue of Microorganisms (GCM) 10K type strain sequencing project: providing services to taxonomists for standard genome sequencing and annotation.</title>
        <authorList>
            <consortium name="The Broad Institute Genomics Platform"/>
            <consortium name="The Broad Institute Genome Sequencing Center for Infectious Disease"/>
            <person name="Wu L."/>
            <person name="Ma J."/>
        </authorList>
    </citation>
    <scope>NUCLEOTIDE SEQUENCE [LARGE SCALE GENOMIC DNA]</scope>
    <source>
        <strain evidence="7">XZYJ18</strain>
    </source>
</reference>
<dbReference type="CDD" id="cd02440">
    <property type="entry name" value="AdoMet_MTases"/>
    <property type="match status" value="1"/>
</dbReference>
<proteinExistence type="predicted"/>
<dbReference type="GO" id="GO:0008168">
    <property type="term" value="F:methyltransferase activity"/>
    <property type="evidence" value="ECO:0007669"/>
    <property type="project" value="UniProtKB-KW"/>
</dbReference>
<dbReference type="PROSITE" id="PS51683">
    <property type="entry name" value="SAM_OMT_II"/>
    <property type="match status" value="1"/>
</dbReference>
<organism evidence="6 7">
    <name type="scientific">Nocardiopsis mangrovi</name>
    <dbReference type="NCBI Taxonomy" id="1179818"/>
    <lineage>
        <taxon>Bacteria</taxon>
        <taxon>Bacillati</taxon>
        <taxon>Actinomycetota</taxon>
        <taxon>Actinomycetes</taxon>
        <taxon>Streptosporangiales</taxon>
        <taxon>Nocardiopsidaceae</taxon>
        <taxon>Nocardiopsis</taxon>
    </lineage>
</organism>
<keyword evidence="3" id="KW-0949">S-adenosyl-L-methionine</keyword>
<dbReference type="InterPro" id="IPR012967">
    <property type="entry name" value="COMT_dimerisation"/>
</dbReference>
<dbReference type="Pfam" id="PF08100">
    <property type="entry name" value="Dimerisation"/>
    <property type="match status" value="1"/>
</dbReference>
<dbReference type="EMBL" id="JBHSFQ010000044">
    <property type="protein sequence ID" value="MFC4565717.1"/>
    <property type="molecule type" value="Genomic_DNA"/>
</dbReference>
<dbReference type="Gene3D" id="1.10.10.10">
    <property type="entry name" value="Winged helix-like DNA-binding domain superfamily/Winged helix DNA-binding domain"/>
    <property type="match status" value="1"/>
</dbReference>
<dbReference type="PANTHER" id="PTHR43712">
    <property type="entry name" value="PUTATIVE (AFU_ORTHOLOGUE AFUA_4G14580)-RELATED"/>
    <property type="match status" value="1"/>
</dbReference>
<dbReference type="Pfam" id="PF00891">
    <property type="entry name" value="Methyltransf_2"/>
    <property type="match status" value="1"/>
</dbReference>